<comment type="subunit">
    <text evidence="5">NDH-1 is composed of 14 different subunits. Subunits NuoA, H, J, K, L, M, N constitute the membrane sector of the complex.</text>
</comment>
<keyword evidence="5" id="KW-0520">NAD</keyword>
<evidence type="ECO:0000256" key="6">
    <source>
        <dbReference type="RuleBase" id="RU000320"/>
    </source>
</evidence>
<evidence type="ECO:0000256" key="5">
    <source>
        <dbReference type="HAMAP-Rule" id="MF_00445"/>
    </source>
</evidence>
<evidence type="ECO:0000256" key="2">
    <source>
        <dbReference type="ARBA" id="ARBA00022692"/>
    </source>
</evidence>
<comment type="similarity">
    <text evidence="5">Belongs to the complex I subunit 2 family.</text>
</comment>
<dbReference type="InterPro" id="IPR001750">
    <property type="entry name" value="ND/Mrp_TM"/>
</dbReference>
<dbReference type="NCBIfam" id="TIGR01770">
    <property type="entry name" value="NDH_I_N"/>
    <property type="match status" value="1"/>
</dbReference>
<protein>
    <recommendedName>
        <fullName evidence="5">NADH-quinone oxidoreductase subunit N</fullName>
        <ecNumber evidence="5">7.1.1.-</ecNumber>
    </recommendedName>
    <alternativeName>
        <fullName evidence="5">NADH dehydrogenase I subunit N</fullName>
    </alternativeName>
    <alternativeName>
        <fullName evidence="5">NDH-1 subunit N</fullName>
    </alternativeName>
</protein>
<evidence type="ECO:0000256" key="4">
    <source>
        <dbReference type="ARBA" id="ARBA00023136"/>
    </source>
</evidence>
<feature type="transmembrane region" description="Helical" evidence="5">
    <location>
        <begin position="174"/>
        <end position="204"/>
    </location>
</feature>
<keyword evidence="4 5" id="KW-0472">Membrane</keyword>
<feature type="domain" description="NADH:quinone oxidoreductase/Mrp antiporter transmembrane" evidence="7">
    <location>
        <begin position="139"/>
        <end position="436"/>
    </location>
</feature>
<feature type="transmembrane region" description="Helical" evidence="5">
    <location>
        <begin position="119"/>
        <end position="137"/>
    </location>
</feature>
<sequence length="505" mass="54353">MDALLIAQGVSRFTAPALDYHALAPEIILTGVLVVVLVLDLFLDETQKYLLPTVAGTGVLLAFVPVLTLALTGDDLRPMFDGAYVSDNFALVLKGLFLLTGYVVILMSNRYIEEGDYHVGEYYFLLLSSLLGMVVMASSRDLITIFVALELLSIPAYLLAGWRKRDLKSNEASLKYYLLGVLASGVMLYGMSLVFGATGTTVLIRIQERLAEIEGGQLDNVVTVGIFFIIVGFAFKVSAVPFHFWAPDTYEGAPTPITAYLSVASKTAGFVALLQLVFVGFLGQPDVWRPLFWFLAAITMTVGNLIALRQTNIVRMLAYSSVAQAGYILVPFAVAGENAEALQSAQTAAIVYLIVYAAMNLGAFSVILAVARKTRSGEITSFGGLFQYAPGLTVVMSIFLFSLAGIPPVAGWFAKFVVFRAALDAGTTWSIVLAIIAGLNSVVALFYYSNIARQMWMMPVPDGDRTPIRVPAALGIALGLCVLVVALGVYPEPFARLGDLASLVP</sequence>
<gene>
    <name evidence="5" type="primary">nuoN</name>
    <name evidence="8" type="ORF">AVDCRST_MAG50-1710</name>
</gene>
<accession>A0A6J4I5M8</accession>
<feature type="transmembrane region" description="Helical" evidence="5">
    <location>
        <begin position="49"/>
        <end position="69"/>
    </location>
</feature>
<feature type="transmembrane region" description="Helical" evidence="5">
    <location>
        <begin position="143"/>
        <end position="162"/>
    </location>
</feature>
<comment type="function">
    <text evidence="5">NDH-1 shuttles electrons from NADH, via FMN and iron-sulfur (Fe-S) centers, to quinones in the respiratory chain. The immediate electron acceptor for the enzyme in this species is believed to be a menaquinone. Couples the redox reaction to proton translocation (for every two electrons transferred, four hydrogen ions are translocated across the cytoplasmic membrane), and thus conserves the redox energy in a proton gradient.</text>
</comment>
<keyword evidence="5" id="KW-1278">Translocase</keyword>
<dbReference type="GO" id="GO:0042773">
    <property type="term" value="P:ATP synthesis coupled electron transport"/>
    <property type="evidence" value="ECO:0007669"/>
    <property type="project" value="InterPro"/>
</dbReference>
<comment type="subcellular location">
    <subcellularLocation>
        <location evidence="5">Cell membrane</location>
        <topology evidence="5">Multi-pass membrane protein</topology>
    </subcellularLocation>
    <subcellularLocation>
        <location evidence="1">Endomembrane system</location>
        <topology evidence="1">Multi-pass membrane protein</topology>
    </subcellularLocation>
    <subcellularLocation>
        <location evidence="6">Membrane</location>
        <topology evidence="6">Multi-pass membrane protein</topology>
    </subcellularLocation>
</comment>
<keyword evidence="8" id="KW-0560">Oxidoreductase</keyword>
<dbReference type="EC" id="7.1.1.-" evidence="5"/>
<keyword evidence="5" id="KW-0813">Transport</keyword>
<evidence type="ECO:0000256" key="1">
    <source>
        <dbReference type="ARBA" id="ARBA00004127"/>
    </source>
</evidence>
<evidence type="ECO:0000256" key="3">
    <source>
        <dbReference type="ARBA" id="ARBA00022989"/>
    </source>
</evidence>
<dbReference type="GO" id="GO:0050136">
    <property type="term" value="F:NADH dehydrogenase (quinone) (non-electrogenic) activity"/>
    <property type="evidence" value="ECO:0007669"/>
    <property type="project" value="UniProtKB-UniRule"/>
</dbReference>
<name>A0A6J4I5M8_9ACTN</name>
<dbReference type="GO" id="GO:0012505">
    <property type="term" value="C:endomembrane system"/>
    <property type="evidence" value="ECO:0007669"/>
    <property type="project" value="UniProtKB-SubCell"/>
</dbReference>
<proteinExistence type="inferred from homology"/>
<organism evidence="8">
    <name type="scientific">uncultured Acidimicrobiales bacterium</name>
    <dbReference type="NCBI Taxonomy" id="310071"/>
    <lineage>
        <taxon>Bacteria</taxon>
        <taxon>Bacillati</taxon>
        <taxon>Actinomycetota</taxon>
        <taxon>Acidimicrobiia</taxon>
        <taxon>Acidimicrobiales</taxon>
        <taxon>environmental samples</taxon>
    </lineage>
</organism>
<dbReference type="HAMAP" id="MF_00445">
    <property type="entry name" value="NDH1_NuoN_1"/>
    <property type="match status" value="1"/>
</dbReference>
<dbReference type="InterPro" id="IPR010096">
    <property type="entry name" value="NADH-Q_OxRdtase_suN/2"/>
</dbReference>
<keyword evidence="2 5" id="KW-0812">Transmembrane</keyword>
<keyword evidence="8" id="KW-0830">Ubiquinone</keyword>
<dbReference type="GO" id="GO:0005886">
    <property type="term" value="C:plasma membrane"/>
    <property type="evidence" value="ECO:0007669"/>
    <property type="project" value="UniProtKB-SubCell"/>
</dbReference>
<comment type="catalytic activity">
    <reaction evidence="5">
        <text>a quinone + NADH + 5 H(+)(in) = a quinol + NAD(+) + 4 H(+)(out)</text>
        <dbReference type="Rhea" id="RHEA:57888"/>
        <dbReference type="ChEBI" id="CHEBI:15378"/>
        <dbReference type="ChEBI" id="CHEBI:24646"/>
        <dbReference type="ChEBI" id="CHEBI:57540"/>
        <dbReference type="ChEBI" id="CHEBI:57945"/>
        <dbReference type="ChEBI" id="CHEBI:132124"/>
    </reaction>
</comment>
<feature type="transmembrane region" description="Helical" evidence="5">
    <location>
        <begin position="20"/>
        <end position="42"/>
    </location>
</feature>
<dbReference type="PRINTS" id="PR01434">
    <property type="entry name" value="NADHDHGNASE5"/>
</dbReference>
<feature type="transmembrane region" description="Helical" evidence="5">
    <location>
        <begin position="470"/>
        <end position="490"/>
    </location>
</feature>
<keyword evidence="3 5" id="KW-1133">Transmembrane helix</keyword>
<feature type="transmembrane region" description="Helical" evidence="5">
    <location>
        <begin position="348"/>
        <end position="371"/>
    </location>
</feature>
<feature type="transmembrane region" description="Helical" evidence="5">
    <location>
        <begin position="224"/>
        <end position="245"/>
    </location>
</feature>
<dbReference type="PANTHER" id="PTHR22773">
    <property type="entry name" value="NADH DEHYDROGENASE"/>
    <property type="match status" value="1"/>
</dbReference>
<keyword evidence="5" id="KW-1003">Cell membrane</keyword>
<dbReference type="Pfam" id="PF00361">
    <property type="entry name" value="Proton_antipo_M"/>
    <property type="match status" value="1"/>
</dbReference>
<evidence type="ECO:0000313" key="8">
    <source>
        <dbReference type="EMBL" id="CAA9241064.1"/>
    </source>
</evidence>
<feature type="transmembrane region" description="Helical" evidence="5">
    <location>
        <begin position="257"/>
        <end position="279"/>
    </location>
</feature>
<feature type="transmembrane region" description="Helical" evidence="5">
    <location>
        <begin position="291"/>
        <end position="309"/>
    </location>
</feature>
<evidence type="ECO:0000259" key="7">
    <source>
        <dbReference type="Pfam" id="PF00361"/>
    </source>
</evidence>
<dbReference type="EMBL" id="CADCTF010000089">
    <property type="protein sequence ID" value="CAA9241064.1"/>
    <property type="molecule type" value="Genomic_DNA"/>
</dbReference>
<feature type="transmembrane region" description="Helical" evidence="5">
    <location>
        <begin position="316"/>
        <end position="336"/>
    </location>
</feature>
<feature type="transmembrane region" description="Helical" evidence="5">
    <location>
        <begin position="392"/>
        <end position="414"/>
    </location>
</feature>
<reference evidence="8" key="1">
    <citation type="submission" date="2020-02" db="EMBL/GenBank/DDBJ databases">
        <authorList>
            <person name="Meier V. D."/>
        </authorList>
    </citation>
    <scope>NUCLEOTIDE SEQUENCE</scope>
    <source>
        <strain evidence="8">AVDCRST_MAG50</strain>
    </source>
</reference>
<dbReference type="GO" id="GO:0008137">
    <property type="term" value="F:NADH dehydrogenase (ubiquinone) activity"/>
    <property type="evidence" value="ECO:0007669"/>
    <property type="project" value="InterPro"/>
</dbReference>
<feature type="transmembrane region" description="Helical" evidence="5">
    <location>
        <begin position="426"/>
        <end position="449"/>
    </location>
</feature>
<dbReference type="AlphaFoldDB" id="A0A6J4I5M8"/>
<dbReference type="GO" id="GO:0048038">
    <property type="term" value="F:quinone binding"/>
    <property type="evidence" value="ECO:0007669"/>
    <property type="project" value="UniProtKB-KW"/>
</dbReference>
<keyword evidence="5" id="KW-0874">Quinone</keyword>
<feature type="transmembrane region" description="Helical" evidence="5">
    <location>
        <begin position="89"/>
        <end position="107"/>
    </location>
</feature>